<keyword evidence="2" id="KW-0472">Membrane</keyword>
<evidence type="ECO:0000256" key="2">
    <source>
        <dbReference type="SAM" id="Phobius"/>
    </source>
</evidence>
<name>A0ABR1XUZ9_9PEZI</name>
<gene>
    <name evidence="3" type="ORF">IWX90DRAFT_434715</name>
</gene>
<sequence length="430" mass="48277">MTDRRLRKLRDLPMTNKIDLRTLFSDDGKHFDMVNDDDDDLNHLLVNRKELKITKRRRQVEADASSDDELVLGRVRKRTAKKQSQIFRSPMIRWFPGDGDGDPDDRDTWRYVHDWEHSSAGTSTGMEASGAGTSADLEGSSPIRNVPKYTVLSNLAAWKAWKSGAFSASDMAKYWPLDFASRQGRAVLADARRPRGKSKIFNCEWAKLPVYGSNMQVELKEVPPNDQWGKAGYDYNQGVQYVPVWPTATSITMLSHEAPIFNPFAATLLGPDQALALEKTTPTLPDMDDDTLFLTWCAHPMPHPELRIAFAANERIHHEMGRLGPVQENEILYCRNVGSDFGAVDVMIAPRPRSLRLSPALIRQRFAKAIQLALMACMSRRKKKLIVGGLFAGGIAVHPSLGLQALPISVPWYGGEGACPYEVTVYRKQR</sequence>
<evidence type="ECO:0000313" key="3">
    <source>
        <dbReference type="EMBL" id="KAK8167117.1"/>
    </source>
</evidence>
<organism evidence="3 4">
    <name type="scientific">Phyllosticta citrichinensis</name>
    <dbReference type="NCBI Taxonomy" id="1130410"/>
    <lineage>
        <taxon>Eukaryota</taxon>
        <taxon>Fungi</taxon>
        <taxon>Dikarya</taxon>
        <taxon>Ascomycota</taxon>
        <taxon>Pezizomycotina</taxon>
        <taxon>Dothideomycetes</taxon>
        <taxon>Dothideomycetes incertae sedis</taxon>
        <taxon>Botryosphaeriales</taxon>
        <taxon>Phyllostictaceae</taxon>
        <taxon>Phyllosticta</taxon>
    </lineage>
</organism>
<dbReference type="EMBL" id="JBBWUH010000005">
    <property type="protein sequence ID" value="KAK8167117.1"/>
    <property type="molecule type" value="Genomic_DNA"/>
</dbReference>
<comment type="caution">
    <text evidence="3">The sequence shown here is derived from an EMBL/GenBank/DDBJ whole genome shotgun (WGS) entry which is preliminary data.</text>
</comment>
<keyword evidence="4" id="KW-1185">Reference proteome</keyword>
<feature type="transmembrane region" description="Helical" evidence="2">
    <location>
        <begin position="385"/>
        <end position="406"/>
    </location>
</feature>
<keyword evidence="2" id="KW-1133">Transmembrane helix</keyword>
<proteinExistence type="predicted"/>
<accession>A0ABR1XUZ9</accession>
<protein>
    <submittedName>
        <fullName evidence="3">Uncharacterized protein</fullName>
    </submittedName>
</protein>
<evidence type="ECO:0000313" key="4">
    <source>
        <dbReference type="Proteomes" id="UP001456524"/>
    </source>
</evidence>
<dbReference type="Proteomes" id="UP001456524">
    <property type="component" value="Unassembled WGS sequence"/>
</dbReference>
<evidence type="ECO:0000256" key="1">
    <source>
        <dbReference type="SAM" id="MobiDB-lite"/>
    </source>
</evidence>
<reference evidence="3 4" key="1">
    <citation type="journal article" date="2022" name="G3 (Bethesda)">
        <title>Enemy or ally: a genomic approach to elucidate the lifestyle of Phyllosticta citrichinaensis.</title>
        <authorList>
            <person name="Buijs V.A."/>
            <person name="Groenewald J.Z."/>
            <person name="Haridas S."/>
            <person name="LaButti K.M."/>
            <person name="Lipzen A."/>
            <person name="Martin F.M."/>
            <person name="Barry K."/>
            <person name="Grigoriev I.V."/>
            <person name="Crous P.W."/>
            <person name="Seidl M.F."/>
        </authorList>
    </citation>
    <scope>NUCLEOTIDE SEQUENCE [LARGE SCALE GENOMIC DNA]</scope>
    <source>
        <strain evidence="3 4">CBS 129764</strain>
    </source>
</reference>
<keyword evidence="2" id="KW-0812">Transmembrane</keyword>
<feature type="region of interest" description="Disordered" evidence="1">
    <location>
        <begin position="120"/>
        <end position="140"/>
    </location>
</feature>